<dbReference type="Pfam" id="PF02120">
    <property type="entry name" value="Flg_hook"/>
    <property type="match status" value="1"/>
</dbReference>
<feature type="compositionally biased region" description="Low complexity" evidence="4">
    <location>
        <begin position="55"/>
        <end position="70"/>
    </location>
</feature>
<dbReference type="Proteomes" id="UP001501671">
    <property type="component" value="Unassembled WGS sequence"/>
</dbReference>
<evidence type="ECO:0000256" key="2">
    <source>
        <dbReference type="ARBA" id="ARBA00009149"/>
    </source>
</evidence>
<sequence>MTATPILPAAPAASTPASAPANARGADASGGPSFDDALKNAGQPPAAHDRSGAPDGQKAGAGHADAADGADGAKKAGDTDKADAATAEDAAADASSMPWLDQWAAYATPTTAADAAQNTDGASAGTVDDASAVTDALAGGASRRGAGNAPPAAAGALQLDDQAAGNRPGADPAGSGRVDAAADGAGAGARNGADLAPASFADVLRRDDGPAGAAAHAAASTPDALAAAGALPPAAESAARAPAPATVPGPAATLHGPALQARLDDALRWMAGNGVQHAQIRVEPDALGPITVHLRIEGDVANVAFTSAHETTRHALEASLPGLRDALAAGGLSLGQASVGAERHPQGSAADSSADRQAGQRQPDDADAQRAGIVSGTSAAPPVARPAAQRGGGLLSLYA</sequence>
<feature type="compositionally biased region" description="Low complexity" evidence="4">
    <location>
        <begin position="84"/>
        <end position="94"/>
    </location>
</feature>
<evidence type="ECO:0000256" key="3">
    <source>
        <dbReference type="ARBA" id="ARBA00022795"/>
    </source>
</evidence>
<dbReference type="PRINTS" id="PR01007">
    <property type="entry name" value="FLGHOOKFLIK"/>
</dbReference>
<accession>A0ABP8HPQ1</accession>
<dbReference type="InterPro" id="IPR001635">
    <property type="entry name" value="Flag_hook_Flik"/>
</dbReference>
<dbReference type="InterPro" id="IPR052563">
    <property type="entry name" value="FliK"/>
</dbReference>
<feature type="compositionally biased region" description="Basic and acidic residues" evidence="4">
    <location>
        <begin position="71"/>
        <end position="83"/>
    </location>
</feature>
<feature type="compositionally biased region" description="Low complexity" evidence="4">
    <location>
        <begin position="1"/>
        <end position="23"/>
    </location>
</feature>
<feature type="region of interest" description="Disordered" evidence="4">
    <location>
        <begin position="162"/>
        <end position="193"/>
    </location>
</feature>
<proteinExistence type="inferred from homology"/>
<keyword evidence="7" id="KW-1185">Reference proteome</keyword>
<dbReference type="EMBL" id="BAABFO010000033">
    <property type="protein sequence ID" value="GAA4342333.1"/>
    <property type="molecule type" value="Genomic_DNA"/>
</dbReference>
<evidence type="ECO:0000313" key="6">
    <source>
        <dbReference type="EMBL" id="GAA4342333.1"/>
    </source>
</evidence>
<comment type="similarity">
    <text evidence="2">Belongs to the FliK family.</text>
</comment>
<feature type="compositionally biased region" description="Low complexity" evidence="4">
    <location>
        <begin position="173"/>
        <end position="193"/>
    </location>
</feature>
<dbReference type="RefSeq" id="WP_345252112.1">
    <property type="nucleotide sequence ID" value="NZ_BAABFO010000033.1"/>
</dbReference>
<feature type="compositionally biased region" description="Low complexity" evidence="4">
    <location>
        <begin position="379"/>
        <end position="388"/>
    </location>
</feature>
<feature type="region of interest" description="Disordered" evidence="4">
    <location>
        <begin position="339"/>
        <end position="392"/>
    </location>
</feature>
<reference evidence="7" key="1">
    <citation type="journal article" date="2019" name="Int. J. Syst. Evol. Microbiol.">
        <title>The Global Catalogue of Microorganisms (GCM) 10K type strain sequencing project: providing services to taxonomists for standard genome sequencing and annotation.</title>
        <authorList>
            <consortium name="The Broad Institute Genomics Platform"/>
            <consortium name="The Broad Institute Genome Sequencing Center for Infectious Disease"/>
            <person name="Wu L."/>
            <person name="Ma J."/>
        </authorList>
    </citation>
    <scope>NUCLEOTIDE SEQUENCE [LARGE SCALE GENOMIC DNA]</scope>
    <source>
        <strain evidence="7">JCM 17666</strain>
    </source>
</reference>
<comment type="caution">
    <text evidence="6">The sequence shown here is derived from an EMBL/GenBank/DDBJ whole genome shotgun (WGS) entry which is preliminary data.</text>
</comment>
<protein>
    <recommendedName>
        <fullName evidence="5">Flagellar hook-length control protein-like C-terminal domain-containing protein</fullName>
    </recommendedName>
</protein>
<evidence type="ECO:0000313" key="7">
    <source>
        <dbReference type="Proteomes" id="UP001501671"/>
    </source>
</evidence>
<evidence type="ECO:0000256" key="4">
    <source>
        <dbReference type="SAM" id="MobiDB-lite"/>
    </source>
</evidence>
<organism evidence="6 7">
    <name type="scientific">Pigmentiphaga soli</name>
    <dbReference type="NCBI Taxonomy" id="1007095"/>
    <lineage>
        <taxon>Bacteria</taxon>
        <taxon>Pseudomonadati</taxon>
        <taxon>Pseudomonadota</taxon>
        <taxon>Betaproteobacteria</taxon>
        <taxon>Burkholderiales</taxon>
        <taxon>Alcaligenaceae</taxon>
        <taxon>Pigmentiphaga</taxon>
    </lineage>
</organism>
<dbReference type="PANTHER" id="PTHR37533:SF2">
    <property type="entry name" value="FLAGELLAR HOOK-LENGTH CONTROL PROTEIN"/>
    <property type="match status" value="1"/>
</dbReference>
<feature type="region of interest" description="Disordered" evidence="4">
    <location>
        <begin position="1"/>
        <end position="95"/>
    </location>
</feature>
<dbReference type="InterPro" id="IPR038610">
    <property type="entry name" value="FliK-like_C_sf"/>
</dbReference>
<feature type="domain" description="Flagellar hook-length control protein-like C-terminal" evidence="5">
    <location>
        <begin position="266"/>
        <end position="346"/>
    </location>
</feature>
<dbReference type="InterPro" id="IPR021136">
    <property type="entry name" value="Flagellar_hook_control-like_C"/>
</dbReference>
<dbReference type="CDD" id="cd17470">
    <property type="entry name" value="T3SS_Flik_C"/>
    <property type="match status" value="1"/>
</dbReference>
<dbReference type="Gene3D" id="3.30.750.140">
    <property type="match status" value="1"/>
</dbReference>
<evidence type="ECO:0000256" key="1">
    <source>
        <dbReference type="ARBA" id="ARBA00003944"/>
    </source>
</evidence>
<evidence type="ECO:0000259" key="5">
    <source>
        <dbReference type="Pfam" id="PF02120"/>
    </source>
</evidence>
<keyword evidence="3" id="KW-1005">Bacterial flagellum biogenesis</keyword>
<name>A0ABP8HPQ1_9BURK</name>
<comment type="function">
    <text evidence="1">Controls the length of the flagellar hook.</text>
</comment>
<gene>
    <name evidence="6" type="ORF">GCM10023144_44260</name>
</gene>
<dbReference type="PANTHER" id="PTHR37533">
    <property type="entry name" value="FLAGELLAR HOOK-LENGTH CONTROL PROTEIN"/>
    <property type="match status" value="1"/>
</dbReference>